<evidence type="ECO:0000313" key="1">
    <source>
        <dbReference type="EMBL" id="CRL11774.1"/>
    </source>
</evidence>
<protein>
    <submittedName>
        <fullName evidence="1">Uncharacterized protein</fullName>
    </submittedName>
</protein>
<gene>
    <name evidence="1" type="ORF">NIT7321_02644</name>
</gene>
<accession>A0A0H5D423</accession>
<sequence>MGILASVMAIRMPHCWRRFVKTDICWPITPFFDPLFKFLVYAAPVSLAEFRHEWG</sequence>
<name>A0A0H5D423_9RHOB</name>
<evidence type="ECO:0000313" key="2">
    <source>
        <dbReference type="Proteomes" id="UP000043764"/>
    </source>
</evidence>
<reference evidence="2" key="1">
    <citation type="submission" date="2015-05" db="EMBL/GenBank/DDBJ databases">
        <authorList>
            <person name="Rodrigo-Torres Lidia"/>
            <person name="Arahal R.David."/>
        </authorList>
    </citation>
    <scope>NUCLEOTIDE SEQUENCE [LARGE SCALE GENOMIC DNA]</scope>
    <source>
        <strain evidence="2">CECT 7321</strain>
    </source>
</reference>
<organism evidence="1 2">
    <name type="scientific">Phaeobacter italicus</name>
    <dbReference type="NCBI Taxonomy" id="481446"/>
    <lineage>
        <taxon>Bacteria</taxon>
        <taxon>Pseudomonadati</taxon>
        <taxon>Pseudomonadota</taxon>
        <taxon>Alphaproteobacteria</taxon>
        <taxon>Rhodobacterales</taxon>
        <taxon>Roseobacteraceae</taxon>
        <taxon>Phaeobacter</taxon>
    </lineage>
</organism>
<dbReference type="Proteomes" id="UP000043764">
    <property type="component" value="Unassembled WGS sequence"/>
</dbReference>
<dbReference type="EMBL" id="CVRL01000035">
    <property type="protein sequence ID" value="CRL11774.1"/>
    <property type="molecule type" value="Genomic_DNA"/>
</dbReference>
<dbReference type="AlphaFoldDB" id="A0A0H5D423"/>
<keyword evidence="2" id="KW-1185">Reference proteome</keyword>
<proteinExistence type="predicted"/>